<feature type="transmembrane region" description="Helical" evidence="1">
    <location>
        <begin position="25"/>
        <end position="47"/>
    </location>
</feature>
<protein>
    <submittedName>
        <fullName evidence="2">DUF485 domain-containing protein</fullName>
    </submittedName>
</protein>
<dbReference type="AlphaFoldDB" id="A0A2N5CA65"/>
<keyword evidence="1" id="KW-1133">Transmembrane helix</keyword>
<evidence type="ECO:0000256" key="1">
    <source>
        <dbReference type="SAM" id="Phobius"/>
    </source>
</evidence>
<keyword evidence="1" id="KW-0472">Membrane</keyword>
<organism evidence="2 3">
    <name type="scientific">Cupriavidus pauculus</name>
    <dbReference type="NCBI Taxonomy" id="82633"/>
    <lineage>
        <taxon>Bacteria</taxon>
        <taxon>Pseudomonadati</taxon>
        <taxon>Pseudomonadota</taxon>
        <taxon>Betaproteobacteria</taxon>
        <taxon>Burkholderiales</taxon>
        <taxon>Burkholderiaceae</taxon>
        <taxon>Cupriavidus</taxon>
    </lineage>
</organism>
<dbReference type="Pfam" id="PF04341">
    <property type="entry name" value="DUF485"/>
    <property type="match status" value="1"/>
</dbReference>
<feature type="transmembrane region" description="Helical" evidence="1">
    <location>
        <begin position="59"/>
        <end position="82"/>
    </location>
</feature>
<dbReference type="Proteomes" id="UP000234341">
    <property type="component" value="Unassembled WGS sequence"/>
</dbReference>
<reference evidence="2 3" key="1">
    <citation type="submission" date="2017-12" db="EMBL/GenBank/DDBJ databases">
        <title>Genome sequence of the active heterotrophic nitrifier-denitrifier, Cupriavidus pauculus UM1.</title>
        <authorList>
            <person name="Putonti C."/>
            <person name="Castignetti D."/>
        </authorList>
    </citation>
    <scope>NUCLEOTIDE SEQUENCE [LARGE SCALE GENOMIC DNA]</scope>
    <source>
        <strain evidence="2 3">UM1</strain>
    </source>
</reference>
<evidence type="ECO:0000313" key="2">
    <source>
        <dbReference type="EMBL" id="PLP99107.1"/>
    </source>
</evidence>
<keyword evidence="1" id="KW-0812">Transmembrane</keyword>
<dbReference type="InterPro" id="IPR052959">
    <property type="entry name" value="Inner_membrane_assoc"/>
</dbReference>
<comment type="caution">
    <text evidence="2">The sequence shown here is derived from an EMBL/GenBank/DDBJ whole genome shotgun (WGS) entry which is preliminary data.</text>
</comment>
<accession>A0A2N5CA65</accession>
<dbReference type="PANTHER" id="PTHR38598:SF1">
    <property type="entry name" value="INNER MEMBRANE PROTEIN YJCH"/>
    <property type="match status" value="1"/>
</dbReference>
<dbReference type="RefSeq" id="WP_101682762.1">
    <property type="nucleotide sequence ID" value="NZ_PJRP01000008.1"/>
</dbReference>
<dbReference type="InterPro" id="IPR007436">
    <property type="entry name" value="DUF485"/>
</dbReference>
<dbReference type="PANTHER" id="PTHR38598">
    <property type="entry name" value="INNER MEMBRANE PROTEIN YJCH"/>
    <property type="match status" value="1"/>
</dbReference>
<gene>
    <name evidence="2" type="ORF">CYJ10_17535</name>
</gene>
<name>A0A2N5CA65_9BURK</name>
<dbReference type="OrthoDB" id="5297034at2"/>
<dbReference type="GO" id="GO:0005886">
    <property type="term" value="C:plasma membrane"/>
    <property type="evidence" value="ECO:0007669"/>
    <property type="project" value="TreeGrafter"/>
</dbReference>
<dbReference type="EMBL" id="PJRP01000008">
    <property type="protein sequence ID" value="PLP99107.1"/>
    <property type="molecule type" value="Genomic_DNA"/>
</dbReference>
<evidence type="ECO:0000313" key="3">
    <source>
        <dbReference type="Proteomes" id="UP000234341"/>
    </source>
</evidence>
<proteinExistence type="predicted"/>
<sequence length="102" mass="11102">MTERQFASITQHPDFQSLTRRRARLGWTLTALMLAVYFGFIGLLAFYPALLVAPVRGGTLTTGIVAGAGLIVVAFALTAIYVRKANREFDGLNARILKECAA</sequence>